<evidence type="ECO:0000313" key="2">
    <source>
        <dbReference type="Proteomes" id="UP000235346"/>
    </source>
</evidence>
<keyword evidence="2" id="KW-1185">Reference proteome</keyword>
<accession>A0A2N7TUL2</accession>
<dbReference type="EMBL" id="PNRE01000008">
    <property type="protein sequence ID" value="PMR71869.1"/>
    <property type="molecule type" value="Genomic_DNA"/>
</dbReference>
<dbReference type="AlphaFoldDB" id="A0A2N7TUL2"/>
<reference evidence="1 2" key="1">
    <citation type="submission" date="2018-01" db="EMBL/GenBank/DDBJ databases">
        <title>Halomonas endophytica sp. nov., isolated from storage liquid in the stems of Populus euphratica.</title>
        <authorList>
            <person name="Chen C."/>
        </authorList>
    </citation>
    <scope>NUCLEOTIDE SEQUENCE [LARGE SCALE GENOMIC DNA]</scope>
    <source>
        <strain evidence="1 2">DSM 26881</strain>
    </source>
</reference>
<comment type="caution">
    <text evidence="1">The sequence shown here is derived from an EMBL/GenBank/DDBJ whole genome shotgun (WGS) entry which is preliminary data.</text>
</comment>
<gene>
    <name evidence="1" type="ORF">C1H66_01100</name>
</gene>
<evidence type="ECO:0000313" key="1">
    <source>
        <dbReference type="EMBL" id="PMR71869.1"/>
    </source>
</evidence>
<name>A0A2N7TUL2_9GAMM</name>
<sequence length="80" mass="9392">MAFLINTDIRCHSFSIFIRDQNINIFPRRHFGKFFKPAQHHIIHVIFFQYLQETSHAKRVINETTMSGGSPEKTCKTALQ</sequence>
<protein>
    <submittedName>
        <fullName evidence="1">Uncharacterized protein</fullName>
    </submittedName>
</protein>
<dbReference type="Proteomes" id="UP000235346">
    <property type="component" value="Unassembled WGS sequence"/>
</dbReference>
<proteinExistence type="predicted"/>
<organism evidence="1 2">
    <name type="scientific">Halomonas heilongjiangensis</name>
    <dbReference type="NCBI Taxonomy" id="1387883"/>
    <lineage>
        <taxon>Bacteria</taxon>
        <taxon>Pseudomonadati</taxon>
        <taxon>Pseudomonadota</taxon>
        <taxon>Gammaproteobacteria</taxon>
        <taxon>Oceanospirillales</taxon>
        <taxon>Halomonadaceae</taxon>
        <taxon>Halomonas</taxon>
    </lineage>
</organism>